<gene>
    <name evidence="1" type="ORF">ACFPIB_01560</name>
</gene>
<keyword evidence="2" id="KW-1185">Reference proteome</keyword>
<proteinExistence type="predicted"/>
<sequence length="65" mass="7291">MEAHKLWGSHALLVRLRAIWKGFLITGRKQMPKGCFGLPEILRTESGGGSFRRQNPTVSSVVRVK</sequence>
<evidence type="ECO:0000313" key="1">
    <source>
        <dbReference type="EMBL" id="MFC5269277.1"/>
    </source>
</evidence>
<name>A0ABW0E4L2_9BACT</name>
<comment type="caution">
    <text evidence="1">The sequence shown here is derived from an EMBL/GenBank/DDBJ whole genome shotgun (WGS) entry which is preliminary data.</text>
</comment>
<accession>A0ABW0E4L2</accession>
<dbReference type="EMBL" id="JBHSKT010000001">
    <property type="protein sequence ID" value="MFC5269277.1"/>
    <property type="molecule type" value="Genomic_DNA"/>
</dbReference>
<reference evidence="2" key="1">
    <citation type="journal article" date="2019" name="Int. J. Syst. Evol. Microbiol.">
        <title>The Global Catalogue of Microorganisms (GCM) 10K type strain sequencing project: providing services to taxonomists for standard genome sequencing and annotation.</title>
        <authorList>
            <consortium name="The Broad Institute Genomics Platform"/>
            <consortium name="The Broad Institute Genome Sequencing Center for Infectious Disease"/>
            <person name="Wu L."/>
            <person name="Ma J."/>
        </authorList>
    </citation>
    <scope>NUCLEOTIDE SEQUENCE [LARGE SCALE GENOMIC DNA]</scope>
    <source>
        <strain evidence="2">KACC 12602</strain>
    </source>
</reference>
<organism evidence="1 2">
    <name type="scientific">Adhaeribacter terreus</name>
    <dbReference type="NCBI Taxonomy" id="529703"/>
    <lineage>
        <taxon>Bacteria</taxon>
        <taxon>Pseudomonadati</taxon>
        <taxon>Bacteroidota</taxon>
        <taxon>Cytophagia</taxon>
        <taxon>Cytophagales</taxon>
        <taxon>Hymenobacteraceae</taxon>
        <taxon>Adhaeribacter</taxon>
    </lineage>
</organism>
<protein>
    <submittedName>
        <fullName evidence="1">Uncharacterized protein</fullName>
    </submittedName>
</protein>
<evidence type="ECO:0000313" key="2">
    <source>
        <dbReference type="Proteomes" id="UP001596161"/>
    </source>
</evidence>
<dbReference type="Proteomes" id="UP001596161">
    <property type="component" value="Unassembled WGS sequence"/>
</dbReference>